<protein>
    <recommendedName>
        <fullName evidence="1">Glucose/Sorbosone dehydrogenase domain-containing protein</fullName>
    </recommendedName>
</protein>
<dbReference type="InterPro" id="IPR012938">
    <property type="entry name" value="Glc/Sorbosone_DH"/>
</dbReference>
<feature type="domain" description="Glucose/Sorbosone dehydrogenase" evidence="1">
    <location>
        <begin position="8"/>
        <end position="63"/>
    </location>
</feature>
<evidence type="ECO:0000313" key="2">
    <source>
        <dbReference type="EMBL" id="GID61178.1"/>
    </source>
</evidence>
<dbReference type="Proteomes" id="UP000612282">
    <property type="component" value="Unassembled WGS sequence"/>
</dbReference>
<dbReference type="Pfam" id="PF07995">
    <property type="entry name" value="GSDH"/>
    <property type="match status" value="1"/>
</dbReference>
<comment type="caution">
    <text evidence="2">The sequence shown here is derived from an EMBL/GenBank/DDBJ whole genome shotgun (WGS) entry which is preliminary data.</text>
</comment>
<gene>
    <name evidence="2" type="ORF">Aco03nite_095820</name>
</gene>
<accession>A0ABQ3XRQ6</accession>
<keyword evidence="3" id="KW-1185">Reference proteome</keyword>
<dbReference type="InterPro" id="IPR011042">
    <property type="entry name" value="6-blade_b-propeller_TolB-like"/>
</dbReference>
<dbReference type="EMBL" id="BOMG01000120">
    <property type="protein sequence ID" value="GID61178.1"/>
    <property type="molecule type" value="Genomic_DNA"/>
</dbReference>
<evidence type="ECO:0000259" key="1">
    <source>
        <dbReference type="Pfam" id="PF07995"/>
    </source>
</evidence>
<proteinExistence type="predicted"/>
<sequence length="79" mass="8641">MAIAGDTTYVAALRGERLWTLPLNGDTTGEPAARLNEEYGRLRTVQIAPDGALWLTTSNIAGRGDLRDGDDRILRFPAR</sequence>
<organism evidence="2 3">
    <name type="scientific">Actinoplanes couchii</name>
    <dbReference type="NCBI Taxonomy" id="403638"/>
    <lineage>
        <taxon>Bacteria</taxon>
        <taxon>Bacillati</taxon>
        <taxon>Actinomycetota</taxon>
        <taxon>Actinomycetes</taxon>
        <taxon>Micromonosporales</taxon>
        <taxon>Micromonosporaceae</taxon>
        <taxon>Actinoplanes</taxon>
    </lineage>
</organism>
<evidence type="ECO:0000313" key="3">
    <source>
        <dbReference type="Proteomes" id="UP000612282"/>
    </source>
</evidence>
<dbReference type="Gene3D" id="2.120.10.30">
    <property type="entry name" value="TolB, C-terminal domain"/>
    <property type="match status" value="1"/>
</dbReference>
<reference evidence="2 3" key="1">
    <citation type="submission" date="2021-01" db="EMBL/GenBank/DDBJ databases">
        <title>Whole genome shotgun sequence of Actinoplanes couchii NBRC 106145.</title>
        <authorList>
            <person name="Komaki H."/>
            <person name="Tamura T."/>
        </authorList>
    </citation>
    <scope>NUCLEOTIDE SEQUENCE [LARGE SCALE GENOMIC DNA]</scope>
    <source>
        <strain evidence="2 3">NBRC 106145</strain>
    </source>
</reference>
<dbReference type="SUPFAM" id="SSF63829">
    <property type="entry name" value="Calcium-dependent phosphotriesterase"/>
    <property type="match status" value="1"/>
</dbReference>
<name>A0ABQ3XRQ6_9ACTN</name>